<dbReference type="PANTHER" id="PTHR23513">
    <property type="entry name" value="INTEGRAL MEMBRANE EFFLUX PROTEIN-RELATED"/>
    <property type="match status" value="1"/>
</dbReference>
<dbReference type="InterPro" id="IPR020846">
    <property type="entry name" value="MFS_dom"/>
</dbReference>
<feature type="transmembrane region" description="Helical" evidence="6">
    <location>
        <begin position="270"/>
        <end position="287"/>
    </location>
</feature>
<protein>
    <recommendedName>
        <fullName evidence="7">Major facilitator superfamily (MFS) profile domain-containing protein</fullName>
    </recommendedName>
</protein>
<sequence>MIYASKFENAKLAVSIVSIITTLPYATDFILGYMADKEDKKVSRLIHNKVLQTILFLAFSIIVFFKPSWYVFFAIVLINVVADVFGGYNSYLSLSIYYKIVEEKDLEKAFAFNNSISTTVSLVSKFMGVMIIEVIAYNYSVFGIINSSLYFVSFLLMYINRSRLKSVKFNIKKKEKITAKRFLKDTIENLKIIRSNKKIYRFVLLFAILNLYSSGMYAIFLLVILDTPNLLVGNYANTLTVTQALETIFMIVAGVYIIPIYRKVDIVRMTFIEIIFFILYVLNILFLQNVYALLILVSISGYLAGVSNPKLTTFLLKEVPEDKQTSIFSIYGTIVTLTVPLGTIIFTFLSNVIGNMFTISILLAVLVFSLLYTYTFILNEKQKYSPKI</sequence>
<dbReference type="HOGENOM" id="CLU_051151_2_1_0"/>
<dbReference type="EMBL" id="CP011280">
    <property type="protein sequence ID" value="AKC95340.1"/>
    <property type="molecule type" value="Genomic_DNA"/>
</dbReference>
<dbReference type="InterPro" id="IPR011701">
    <property type="entry name" value="MFS"/>
</dbReference>
<evidence type="ECO:0000313" key="9">
    <source>
        <dbReference type="Proteomes" id="UP000033103"/>
    </source>
</evidence>
<dbReference type="Pfam" id="PF07690">
    <property type="entry name" value="MFS_1"/>
    <property type="match status" value="1"/>
</dbReference>
<gene>
    <name evidence="8" type="ORF">VC03_02035</name>
</gene>
<evidence type="ECO:0000256" key="5">
    <source>
        <dbReference type="ARBA" id="ARBA00023136"/>
    </source>
</evidence>
<accession>A0A0E3ZB97</accession>
<dbReference type="SUPFAM" id="SSF103473">
    <property type="entry name" value="MFS general substrate transporter"/>
    <property type="match status" value="1"/>
</dbReference>
<evidence type="ECO:0000256" key="3">
    <source>
        <dbReference type="ARBA" id="ARBA00022692"/>
    </source>
</evidence>
<dbReference type="InterPro" id="IPR036259">
    <property type="entry name" value="MFS_trans_sf"/>
</dbReference>
<feature type="transmembrane region" description="Helical" evidence="6">
    <location>
        <begin position="199"/>
        <end position="224"/>
    </location>
</feature>
<dbReference type="AlphaFoldDB" id="A0A0E3ZB97"/>
<feature type="transmembrane region" description="Helical" evidence="6">
    <location>
        <begin position="236"/>
        <end position="258"/>
    </location>
</feature>
<organism evidence="8 9">
    <name type="scientific">Sneathia vaginalis</name>
    <dbReference type="NCBI Taxonomy" id="187101"/>
    <lineage>
        <taxon>Bacteria</taxon>
        <taxon>Fusobacteriati</taxon>
        <taxon>Fusobacteriota</taxon>
        <taxon>Fusobacteriia</taxon>
        <taxon>Fusobacteriales</taxon>
        <taxon>Leptotrichiaceae</taxon>
        <taxon>Sneathia</taxon>
    </lineage>
</organism>
<keyword evidence="9" id="KW-1185">Reference proteome</keyword>
<dbReference type="GO" id="GO:0005886">
    <property type="term" value="C:plasma membrane"/>
    <property type="evidence" value="ECO:0007669"/>
    <property type="project" value="UniProtKB-SubCell"/>
</dbReference>
<dbReference type="GO" id="GO:0022857">
    <property type="term" value="F:transmembrane transporter activity"/>
    <property type="evidence" value="ECO:0007669"/>
    <property type="project" value="InterPro"/>
</dbReference>
<dbReference type="PANTHER" id="PTHR23513:SF6">
    <property type="entry name" value="MAJOR FACILITATOR SUPERFAMILY ASSOCIATED DOMAIN-CONTAINING PROTEIN"/>
    <property type="match status" value="1"/>
</dbReference>
<dbReference type="PROSITE" id="PS50850">
    <property type="entry name" value="MFS"/>
    <property type="match status" value="1"/>
</dbReference>
<keyword evidence="4 6" id="KW-1133">Transmembrane helix</keyword>
<evidence type="ECO:0000256" key="1">
    <source>
        <dbReference type="ARBA" id="ARBA00004651"/>
    </source>
</evidence>
<evidence type="ECO:0000256" key="2">
    <source>
        <dbReference type="ARBA" id="ARBA00022475"/>
    </source>
</evidence>
<dbReference type="STRING" id="187101.VC03_02035"/>
<dbReference type="Proteomes" id="UP000033103">
    <property type="component" value="Chromosome"/>
</dbReference>
<evidence type="ECO:0000256" key="6">
    <source>
        <dbReference type="SAM" id="Phobius"/>
    </source>
</evidence>
<dbReference type="Gene3D" id="1.20.1250.20">
    <property type="entry name" value="MFS general substrate transporter like domains"/>
    <property type="match status" value="1"/>
</dbReference>
<keyword evidence="2" id="KW-1003">Cell membrane</keyword>
<feature type="transmembrane region" description="Helical" evidence="6">
    <location>
        <begin position="356"/>
        <end position="378"/>
    </location>
</feature>
<keyword evidence="5 6" id="KW-0472">Membrane</keyword>
<name>A0A0E3ZB97_9FUSO</name>
<evidence type="ECO:0000259" key="7">
    <source>
        <dbReference type="PROSITE" id="PS50850"/>
    </source>
</evidence>
<feature type="transmembrane region" description="Helical" evidence="6">
    <location>
        <begin position="46"/>
        <end position="65"/>
    </location>
</feature>
<feature type="transmembrane region" description="Helical" evidence="6">
    <location>
        <begin position="328"/>
        <end position="350"/>
    </location>
</feature>
<feature type="transmembrane region" description="Helical" evidence="6">
    <location>
        <begin position="12"/>
        <end position="34"/>
    </location>
</feature>
<dbReference type="KEGG" id="sns:VC03_02035"/>
<feature type="domain" description="Major facilitator superfamily (MFS) profile" evidence="7">
    <location>
        <begin position="199"/>
        <end position="388"/>
    </location>
</feature>
<reference evidence="8 9" key="1">
    <citation type="journal article" date="2012" name="BMC Genomics">
        <title>Genomic sequence analysis and characterization of Sneathia amnii sp. nov.</title>
        <authorList>
            <consortium name="Vaginal Microbiome Consortium (additional members)"/>
            <person name="Harwich M.D.Jr."/>
            <person name="Serrano M.G."/>
            <person name="Fettweis J.M."/>
            <person name="Alves J.M."/>
            <person name="Reimers M.A."/>
            <person name="Buck G.A."/>
            <person name="Jefferson K.K."/>
        </authorList>
    </citation>
    <scope>NUCLEOTIDE SEQUENCE [LARGE SCALE GENOMIC DNA]</scope>
    <source>
        <strain evidence="8 9">SN35</strain>
    </source>
</reference>
<proteinExistence type="predicted"/>
<comment type="subcellular location">
    <subcellularLocation>
        <location evidence="1">Cell membrane</location>
        <topology evidence="1">Multi-pass membrane protein</topology>
    </subcellularLocation>
</comment>
<feature type="transmembrane region" description="Helical" evidence="6">
    <location>
        <begin position="71"/>
        <end position="98"/>
    </location>
</feature>
<keyword evidence="3 6" id="KW-0812">Transmembrane</keyword>
<feature type="transmembrane region" description="Helical" evidence="6">
    <location>
        <begin position="138"/>
        <end position="159"/>
    </location>
</feature>
<evidence type="ECO:0000313" key="8">
    <source>
        <dbReference type="EMBL" id="AKC95340.1"/>
    </source>
</evidence>
<evidence type="ECO:0000256" key="4">
    <source>
        <dbReference type="ARBA" id="ARBA00022989"/>
    </source>
</evidence>
<dbReference type="PATRIC" id="fig|1069640.6.peg.389"/>